<accession>A0ABR4HBZ4</accession>
<organism evidence="1 2">
    <name type="scientific">Aspergillus granulosus</name>
    <dbReference type="NCBI Taxonomy" id="176169"/>
    <lineage>
        <taxon>Eukaryota</taxon>
        <taxon>Fungi</taxon>
        <taxon>Dikarya</taxon>
        <taxon>Ascomycota</taxon>
        <taxon>Pezizomycotina</taxon>
        <taxon>Eurotiomycetes</taxon>
        <taxon>Eurotiomycetidae</taxon>
        <taxon>Eurotiales</taxon>
        <taxon>Aspergillaceae</taxon>
        <taxon>Aspergillus</taxon>
        <taxon>Aspergillus subgen. Nidulantes</taxon>
    </lineage>
</organism>
<protein>
    <submittedName>
        <fullName evidence="1">Uncharacterized protein</fullName>
    </submittedName>
</protein>
<keyword evidence="2" id="KW-1185">Reference proteome</keyword>
<dbReference type="Proteomes" id="UP001610334">
    <property type="component" value="Unassembled WGS sequence"/>
</dbReference>
<proteinExistence type="predicted"/>
<evidence type="ECO:0000313" key="2">
    <source>
        <dbReference type="Proteomes" id="UP001610334"/>
    </source>
</evidence>
<gene>
    <name evidence="1" type="ORF">BJX63DRAFT_432736</name>
</gene>
<sequence>MPLLFRRYRNRKDSLDRIVDVALRTASDAYWVGVFLSQRRAAEIPVPNHGVLTVIRRFGMSLLEDIFDRRGPIMLTDEVVKAAAEHEEGCDVVQFLLAQAVAIEVSDEIIPHLAGEKSGPAIFRLLKYRGLIAGGDRKK</sequence>
<name>A0ABR4HBZ4_9EURO</name>
<comment type="caution">
    <text evidence="1">The sequence shown here is derived from an EMBL/GenBank/DDBJ whole genome shotgun (WGS) entry which is preliminary data.</text>
</comment>
<dbReference type="EMBL" id="JBFXLT010000049">
    <property type="protein sequence ID" value="KAL2812293.1"/>
    <property type="molecule type" value="Genomic_DNA"/>
</dbReference>
<evidence type="ECO:0000313" key="1">
    <source>
        <dbReference type="EMBL" id="KAL2812293.1"/>
    </source>
</evidence>
<reference evidence="1 2" key="1">
    <citation type="submission" date="2024-07" db="EMBL/GenBank/DDBJ databases">
        <title>Section-level genome sequencing and comparative genomics of Aspergillus sections Usti and Cavernicolus.</title>
        <authorList>
            <consortium name="Lawrence Berkeley National Laboratory"/>
            <person name="Nybo J.L."/>
            <person name="Vesth T.C."/>
            <person name="Theobald S."/>
            <person name="Frisvad J.C."/>
            <person name="Larsen T.O."/>
            <person name="Kjaerboelling I."/>
            <person name="Rothschild-Mancinelli K."/>
            <person name="Lyhne E.K."/>
            <person name="Kogle M.E."/>
            <person name="Barry K."/>
            <person name="Clum A."/>
            <person name="Na H."/>
            <person name="Ledsgaard L."/>
            <person name="Lin J."/>
            <person name="Lipzen A."/>
            <person name="Kuo A."/>
            <person name="Riley R."/>
            <person name="Mondo S."/>
            <person name="Labutti K."/>
            <person name="Haridas S."/>
            <person name="Pangalinan J."/>
            <person name="Salamov A.A."/>
            <person name="Simmons B.A."/>
            <person name="Magnuson J.K."/>
            <person name="Chen J."/>
            <person name="Drula E."/>
            <person name="Henrissat B."/>
            <person name="Wiebenga A."/>
            <person name="Lubbers R.J."/>
            <person name="Gomes A.C."/>
            <person name="Makela M.R."/>
            <person name="Stajich J."/>
            <person name="Grigoriev I.V."/>
            <person name="Mortensen U.H."/>
            <person name="De Vries R.P."/>
            <person name="Baker S.E."/>
            <person name="Andersen M.R."/>
        </authorList>
    </citation>
    <scope>NUCLEOTIDE SEQUENCE [LARGE SCALE GENOMIC DNA]</scope>
    <source>
        <strain evidence="1 2">CBS 588.65</strain>
    </source>
</reference>